<feature type="compositionally biased region" description="Low complexity" evidence="1">
    <location>
        <begin position="369"/>
        <end position="400"/>
    </location>
</feature>
<feature type="compositionally biased region" description="Polar residues" evidence="1">
    <location>
        <begin position="91"/>
        <end position="141"/>
    </location>
</feature>
<feature type="region of interest" description="Disordered" evidence="1">
    <location>
        <begin position="540"/>
        <end position="564"/>
    </location>
</feature>
<feature type="compositionally biased region" description="Low complexity" evidence="1">
    <location>
        <begin position="9"/>
        <end position="30"/>
    </location>
</feature>
<keyword evidence="2" id="KW-1185">Reference proteome</keyword>
<proteinExistence type="predicted"/>
<feature type="region of interest" description="Disordered" evidence="1">
    <location>
        <begin position="453"/>
        <end position="481"/>
    </location>
</feature>
<dbReference type="KEGG" id="dpte:113790663"/>
<feature type="region of interest" description="Disordered" evidence="1">
    <location>
        <begin position="71"/>
        <end position="163"/>
    </location>
</feature>
<reference evidence="3" key="1">
    <citation type="submission" date="2025-08" db="UniProtKB">
        <authorList>
            <consortium name="RefSeq"/>
        </authorList>
    </citation>
    <scope>IDENTIFICATION</scope>
    <source>
        <strain evidence="3">Airmid</strain>
    </source>
</reference>
<gene>
    <name evidence="3" type="primary">LOC113790663</name>
</gene>
<dbReference type="Proteomes" id="UP000515146">
    <property type="component" value="Unplaced"/>
</dbReference>
<accession>A0A6P6XW74</accession>
<organism evidence="2 3">
    <name type="scientific">Dermatophagoides pteronyssinus</name>
    <name type="common">European house dust mite</name>
    <dbReference type="NCBI Taxonomy" id="6956"/>
    <lineage>
        <taxon>Eukaryota</taxon>
        <taxon>Metazoa</taxon>
        <taxon>Ecdysozoa</taxon>
        <taxon>Arthropoda</taxon>
        <taxon>Chelicerata</taxon>
        <taxon>Arachnida</taxon>
        <taxon>Acari</taxon>
        <taxon>Acariformes</taxon>
        <taxon>Sarcoptiformes</taxon>
        <taxon>Astigmata</taxon>
        <taxon>Psoroptidia</taxon>
        <taxon>Analgoidea</taxon>
        <taxon>Pyroglyphidae</taxon>
        <taxon>Dermatophagoidinae</taxon>
        <taxon>Dermatophagoides</taxon>
    </lineage>
</organism>
<feature type="compositionally biased region" description="Low complexity" evidence="1">
    <location>
        <begin position="142"/>
        <end position="163"/>
    </location>
</feature>
<dbReference type="OrthoDB" id="10618427at2759"/>
<evidence type="ECO:0000256" key="1">
    <source>
        <dbReference type="SAM" id="MobiDB-lite"/>
    </source>
</evidence>
<feature type="compositionally biased region" description="Low complexity" evidence="1">
    <location>
        <begin position="71"/>
        <end position="83"/>
    </location>
</feature>
<protein>
    <submittedName>
        <fullName evidence="3">Uncharacterized protein</fullName>
    </submittedName>
</protein>
<feature type="region of interest" description="Disordered" evidence="1">
    <location>
        <begin position="1"/>
        <end position="31"/>
    </location>
</feature>
<sequence>MLMDYDCIDNNNNNNNGTSNDTVNNTNSNDMIDDDNSTVDFLKNLEVSDDDTDTKNVVDQLFMTTNLTTTETSVQQNQNVSKQNEIDIKQESSISATTNKVNVEQSNKDSTPISEIQPNISSSPMTINKTSDNQKEQQQINSSTLSSTTTTTTTTTSIISSSSSSSTVSATQTSIYLSQDQDEMPRHTICPLCENTRSFCSSSSVTRHIRSVHKLTDLTEAKYCYCLFCQQFQEDIHSYYRHLEHGHQFDLDRNFSLLFTKKIFTSIEEFQQWKDQELEPQTGCRYERCFSYDFPRSIYYKCSGIQLQTPIQTETDDHTKQQQQSIILKYNQNPQSSINQQQQQGTISTSGSQTMTKIEMADLSKIFSSQQQQQQTSLSTSSSSSSSNLDNSDNSQSSSTGTLANVQGINVRIENQYDSRMYPCPSSVRLIFKKNHIQVNYIPFHLGHVLTSNNTPPSSSSSSQPSNVQQQVSNNQQRASTTAIQISPQQLAGLASSGNIQLATTTGIGGSKLIHLPFLNLATVGGGNIVLTTANSNQQHSANPIQLKQQQQQQSPSAKSTAHSFQVQISGGSLGSAKILTSPKNRLMQAIPIEKTSTTFKTNVDVSTQSDTLPSSAMLNQLNFQQLINNQSNHQQKIKSQQIQLISTIPTTKALQIQQQQLNGTAKTTYQPVQQSYQLADSSSISTPTSASTSINSSPMMMKLTNDTQAPTSSTLNSTVQQQQQQQSNGLVIVSLEKGLETVQEQSRPRKKQLYQIFEQILESCFTESDFDLLESSLTSIATHFQLTNNTMNNNIP</sequence>
<feature type="region of interest" description="Disordered" evidence="1">
    <location>
        <begin position="369"/>
        <end position="403"/>
    </location>
</feature>
<dbReference type="AlphaFoldDB" id="A0A6P6XW74"/>
<feature type="compositionally biased region" description="Polar residues" evidence="1">
    <location>
        <begin position="555"/>
        <end position="564"/>
    </location>
</feature>
<name>A0A6P6XW74_DERPT</name>
<dbReference type="InParanoid" id="A0A6P6XW74"/>
<feature type="compositionally biased region" description="Low complexity" evidence="1">
    <location>
        <begin position="453"/>
        <end position="477"/>
    </location>
</feature>
<evidence type="ECO:0000313" key="2">
    <source>
        <dbReference type="Proteomes" id="UP000515146"/>
    </source>
</evidence>
<dbReference type="RefSeq" id="XP_027196154.1">
    <property type="nucleotide sequence ID" value="XM_027340353.1"/>
</dbReference>
<evidence type="ECO:0000313" key="3">
    <source>
        <dbReference type="RefSeq" id="XP_027196154.1"/>
    </source>
</evidence>